<dbReference type="SUPFAM" id="SSF88946">
    <property type="entry name" value="Sigma2 domain of RNA polymerase sigma factors"/>
    <property type="match status" value="1"/>
</dbReference>
<evidence type="ECO:0000313" key="8">
    <source>
        <dbReference type="EMBL" id="PZP51556.1"/>
    </source>
</evidence>
<organism evidence="8 9">
    <name type="scientific">Pseudopedobacter saltans</name>
    <dbReference type="NCBI Taxonomy" id="151895"/>
    <lineage>
        <taxon>Bacteria</taxon>
        <taxon>Pseudomonadati</taxon>
        <taxon>Bacteroidota</taxon>
        <taxon>Sphingobacteriia</taxon>
        <taxon>Sphingobacteriales</taxon>
        <taxon>Sphingobacteriaceae</taxon>
        <taxon>Pseudopedobacter</taxon>
    </lineage>
</organism>
<keyword evidence="3" id="KW-0731">Sigma factor</keyword>
<name>A0A2W5H0G5_9SPHI</name>
<dbReference type="Gene3D" id="1.10.10.10">
    <property type="entry name" value="Winged helix-like DNA-binding domain superfamily/Winged helix DNA-binding domain"/>
    <property type="match status" value="1"/>
</dbReference>
<dbReference type="InterPro" id="IPR013324">
    <property type="entry name" value="RNA_pol_sigma_r3/r4-like"/>
</dbReference>
<dbReference type="Pfam" id="PF04542">
    <property type="entry name" value="Sigma70_r2"/>
    <property type="match status" value="1"/>
</dbReference>
<dbReference type="InterPro" id="IPR007630">
    <property type="entry name" value="RNA_pol_sigma70_r4"/>
</dbReference>
<dbReference type="SUPFAM" id="SSF88659">
    <property type="entry name" value="Sigma3 and sigma4 domains of RNA polymerase sigma factors"/>
    <property type="match status" value="1"/>
</dbReference>
<accession>A0A2W5H0G5</accession>
<dbReference type="PANTHER" id="PTHR43133:SF8">
    <property type="entry name" value="RNA POLYMERASE SIGMA FACTOR HI_1459-RELATED"/>
    <property type="match status" value="1"/>
</dbReference>
<evidence type="ECO:0000259" key="7">
    <source>
        <dbReference type="Pfam" id="PF04545"/>
    </source>
</evidence>
<dbReference type="EMBL" id="QFOI01000027">
    <property type="protein sequence ID" value="PZP51556.1"/>
    <property type="molecule type" value="Genomic_DNA"/>
</dbReference>
<dbReference type="Gene3D" id="1.10.1740.10">
    <property type="match status" value="1"/>
</dbReference>
<dbReference type="InterPro" id="IPR007627">
    <property type="entry name" value="RNA_pol_sigma70_r2"/>
</dbReference>
<feature type="domain" description="RNA polymerase sigma-70 region 4" evidence="7">
    <location>
        <begin position="131"/>
        <end position="180"/>
    </location>
</feature>
<evidence type="ECO:0000256" key="2">
    <source>
        <dbReference type="ARBA" id="ARBA00023015"/>
    </source>
</evidence>
<evidence type="ECO:0000256" key="1">
    <source>
        <dbReference type="ARBA" id="ARBA00010641"/>
    </source>
</evidence>
<dbReference type="PANTHER" id="PTHR43133">
    <property type="entry name" value="RNA POLYMERASE ECF-TYPE SIGMA FACTO"/>
    <property type="match status" value="1"/>
</dbReference>
<keyword evidence="4" id="KW-0238">DNA-binding</keyword>
<comment type="caution">
    <text evidence="8">The sequence shown here is derived from an EMBL/GenBank/DDBJ whole genome shotgun (WGS) entry which is preliminary data.</text>
</comment>
<keyword evidence="2" id="KW-0805">Transcription regulation</keyword>
<evidence type="ECO:0000259" key="6">
    <source>
        <dbReference type="Pfam" id="PF04542"/>
    </source>
</evidence>
<protein>
    <submittedName>
        <fullName evidence="8">RNA polymerase subunit sigma-24</fullName>
    </submittedName>
</protein>
<keyword evidence="5" id="KW-0804">Transcription</keyword>
<evidence type="ECO:0000256" key="3">
    <source>
        <dbReference type="ARBA" id="ARBA00023082"/>
    </source>
</evidence>
<sequence length="191" mass="22396">MNNSLSLIMSEKKSSSVTQVVKRYGSQLLNFIRGKVGSVQDAEDILQDVWVQLSRLTNVAELESVSGWLYYVAKNKITDLYRKQQPERLEDYSYETEDGDLQIREILLMDDSESPDLKFFKDLFWKTLMDALDELPDNQRLVFMQNEIEEKTLQEIANEQNENIKTIISRKGYAVKHIRKKLQYLYDELNG</sequence>
<evidence type="ECO:0000256" key="4">
    <source>
        <dbReference type="ARBA" id="ARBA00023125"/>
    </source>
</evidence>
<dbReference type="GO" id="GO:0003677">
    <property type="term" value="F:DNA binding"/>
    <property type="evidence" value="ECO:0007669"/>
    <property type="project" value="UniProtKB-KW"/>
</dbReference>
<evidence type="ECO:0000313" key="9">
    <source>
        <dbReference type="Proteomes" id="UP000249645"/>
    </source>
</evidence>
<feature type="domain" description="RNA polymerase sigma-70 region 2" evidence="6">
    <location>
        <begin position="21"/>
        <end position="85"/>
    </location>
</feature>
<dbReference type="Proteomes" id="UP000249645">
    <property type="component" value="Unassembled WGS sequence"/>
</dbReference>
<dbReference type="AlphaFoldDB" id="A0A2W5H0G5"/>
<dbReference type="GO" id="GO:0006352">
    <property type="term" value="P:DNA-templated transcription initiation"/>
    <property type="evidence" value="ECO:0007669"/>
    <property type="project" value="InterPro"/>
</dbReference>
<evidence type="ECO:0000256" key="5">
    <source>
        <dbReference type="ARBA" id="ARBA00023163"/>
    </source>
</evidence>
<dbReference type="NCBIfam" id="TIGR02937">
    <property type="entry name" value="sigma70-ECF"/>
    <property type="match status" value="1"/>
</dbReference>
<dbReference type="InterPro" id="IPR039425">
    <property type="entry name" value="RNA_pol_sigma-70-like"/>
</dbReference>
<dbReference type="InterPro" id="IPR013325">
    <property type="entry name" value="RNA_pol_sigma_r2"/>
</dbReference>
<gene>
    <name evidence="8" type="ORF">DI598_02890</name>
</gene>
<dbReference type="GO" id="GO:0016987">
    <property type="term" value="F:sigma factor activity"/>
    <property type="evidence" value="ECO:0007669"/>
    <property type="project" value="UniProtKB-KW"/>
</dbReference>
<comment type="similarity">
    <text evidence="1">Belongs to the sigma-70 factor family. ECF subfamily.</text>
</comment>
<reference evidence="8 9" key="1">
    <citation type="submission" date="2017-11" db="EMBL/GenBank/DDBJ databases">
        <title>Infants hospitalized years apart are colonized by the same room-sourced microbial strains.</title>
        <authorList>
            <person name="Brooks B."/>
            <person name="Olm M.R."/>
            <person name="Firek B.A."/>
            <person name="Baker R."/>
            <person name="Thomas B.C."/>
            <person name="Morowitz M.J."/>
            <person name="Banfield J.F."/>
        </authorList>
    </citation>
    <scope>NUCLEOTIDE SEQUENCE [LARGE SCALE GENOMIC DNA]</scope>
    <source>
        <strain evidence="8">S2_009_000_R2_76</strain>
    </source>
</reference>
<dbReference type="Pfam" id="PF04545">
    <property type="entry name" value="Sigma70_r4"/>
    <property type="match status" value="1"/>
</dbReference>
<proteinExistence type="inferred from homology"/>
<dbReference type="CDD" id="cd06171">
    <property type="entry name" value="Sigma70_r4"/>
    <property type="match status" value="1"/>
</dbReference>
<dbReference type="InterPro" id="IPR014284">
    <property type="entry name" value="RNA_pol_sigma-70_dom"/>
</dbReference>
<dbReference type="InterPro" id="IPR036388">
    <property type="entry name" value="WH-like_DNA-bd_sf"/>
</dbReference>